<accession>A0ABM8QK29</accession>
<comment type="caution">
    <text evidence="1">The sequence shown here is derived from an EMBL/GenBank/DDBJ whole genome shotgun (WGS) entry which is preliminary data.</text>
</comment>
<organism evidence="1 2">
    <name type="scientific">Nitrospira defluvii</name>
    <dbReference type="NCBI Taxonomy" id="330214"/>
    <lineage>
        <taxon>Bacteria</taxon>
        <taxon>Pseudomonadati</taxon>
        <taxon>Nitrospirota</taxon>
        <taxon>Nitrospiria</taxon>
        <taxon>Nitrospirales</taxon>
        <taxon>Nitrospiraceae</taxon>
        <taxon>Nitrospira</taxon>
    </lineage>
</organism>
<sequence>MTDPRLAPTSIARRVSHVVTAALLLLIGSVVLPGAQPPDASAKTKSKSSVPRPEPDLKILSLHTAPLPYKPQDGSFHFMATVQLPKEVDEQLMLEVSALVTSSSMTSLRFLSIRQPVNEHVQTIPSANGETPQRHVQVDLAWDGLDHNKQQVPVGSYEYEVRVKLLSNGEKGQRTQMLSWPKRGKILVKN</sequence>
<gene>
    <name evidence="1" type="ORF">NSPZN2_10757</name>
</gene>
<dbReference type="RefSeq" id="WP_213040604.1">
    <property type="nucleotide sequence ID" value="NZ_CAJNBJ010000001.1"/>
</dbReference>
<proteinExistence type="predicted"/>
<reference evidence="1 2" key="1">
    <citation type="submission" date="2021-02" db="EMBL/GenBank/DDBJ databases">
        <authorList>
            <person name="Han P."/>
        </authorList>
    </citation>
    <scope>NUCLEOTIDE SEQUENCE [LARGE SCALE GENOMIC DNA]</scope>
    <source>
        <strain evidence="1">Candidatus Nitrospira sp. ZN2</strain>
    </source>
</reference>
<evidence type="ECO:0000313" key="2">
    <source>
        <dbReference type="Proteomes" id="UP000675880"/>
    </source>
</evidence>
<protein>
    <recommendedName>
        <fullName evidence="3">FlgD Ig-like domain-containing protein</fullName>
    </recommendedName>
</protein>
<dbReference type="Proteomes" id="UP000675880">
    <property type="component" value="Unassembled WGS sequence"/>
</dbReference>
<dbReference type="EMBL" id="CAJNBJ010000001">
    <property type="protein sequence ID" value="CAE6701483.1"/>
    <property type="molecule type" value="Genomic_DNA"/>
</dbReference>
<keyword evidence="2" id="KW-1185">Reference proteome</keyword>
<evidence type="ECO:0008006" key="3">
    <source>
        <dbReference type="Google" id="ProtNLM"/>
    </source>
</evidence>
<dbReference type="Gene3D" id="2.60.40.4070">
    <property type="match status" value="1"/>
</dbReference>
<name>A0ABM8QK29_9BACT</name>
<evidence type="ECO:0000313" key="1">
    <source>
        <dbReference type="EMBL" id="CAE6701483.1"/>
    </source>
</evidence>